<sequence>MKRKIINFRDIGGFSNDSNQFIKEKQIYRAGNLSQIKSISPAFSSYKISTVIDLRTLVEKGYHYTRYDFKNVVNVPLVDKSRQLLNRKTLKLISGKATEKDLENLMIDTYKNMALYCQDEINTIFSLLTEEKNFPLLIHCSAGKDRTGFIVALIQLLLEIPYQIVLTHYLASNDHVTKSLRGPARLLKIISFNRLDDQTLKPITTVRKEYLDAALDLIYAKHSSIEAFLVTDCNMSIDDINKIKDNLLS</sequence>
<protein>
    <submittedName>
        <fullName evidence="3">Protein-tyrosine-phosphatase</fullName>
    </submittedName>
</protein>
<accession>A0A1D2L2Z5</accession>
<dbReference type="OrthoDB" id="1188001at2"/>
<evidence type="ECO:0000259" key="2">
    <source>
        <dbReference type="PROSITE" id="PS50056"/>
    </source>
</evidence>
<dbReference type="PANTHER" id="PTHR31126">
    <property type="entry name" value="TYROSINE-PROTEIN PHOSPHATASE"/>
    <property type="match status" value="1"/>
</dbReference>
<dbReference type="SUPFAM" id="SSF52799">
    <property type="entry name" value="(Phosphotyrosine protein) phosphatases II"/>
    <property type="match status" value="1"/>
</dbReference>
<dbReference type="GO" id="GO:0004721">
    <property type="term" value="F:phosphoprotein phosphatase activity"/>
    <property type="evidence" value="ECO:0007669"/>
    <property type="project" value="InterPro"/>
</dbReference>
<dbReference type="PANTHER" id="PTHR31126:SF1">
    <property type="entry name" value="TYROSINE SPECIFIC PROTEIN PHOSPHATASES DOMAIN-CONTAINING PROTEIN"/>
    <property type="match status" value="1"/>
</dbReference>
<dbReference type="InterPro" id="IPR016130">
    <property type="entry name" value="Tyr_Pase_AS"/>
</dbReference>
<keyword evidence="4" id="KW-1185">Reference proteome</keyword>
<dbReference type="STRING" id="2756.BFR44_07570"/>
<dbReference type="KEGG" id="bths:CNY62_04300"/>
<gene>
    <name evidence="3" type="ORF">CNY62_04300</name>
</gene>
<evidence type="ECO:0000256" key="1">
    <source>
        <dbReference type="ARBA" id="ARBA00009580"/>
    </source>
</evidence>
<dbReference type="Pfam" id="PF13350">
    <property type="entry name" value="Y_phosphatase3"/>
    <property type="match status" value="1"/>
</dbReference>
<evidence type="ECO:0000313" key="4">
    <source>
        <dbReference type="Proteomes" id="UP000243591"/>
    </source>
</evidence>
<evidence type="ECO:0000313" key="3">
    <source>
        <dbReference type="EMBL" id="ATF25674.1"/>
    </source>
</evidence>
<dbReference type="Proteomes" id="UP000243591">
    <property type="component" value="Chromosome"/>
</dbReference>
<dbReference type="RefSeq" id="WP_069125405.1">
    <property type="nucleotide sequence ID" value="NZ_CP023483.1"/>
</dbReference>
<dbReference type="InterPro" id="IPR029021">
    <property type="entry name" value="Prot-tyrosine_phosphatase-like"/>
</dbReference>
<dbReference type="InterPro" id="IPR026893">
    <property type="entry name" value="Tyr/Ser_Pase_IphP-type"/>
</dbReference>
<dbReference type="PROSITE" id="PS00383">
    <property type="entry name" value="TYR_PHOSPHATASE_1"/>
    <property type="match status" value="1"/>
</dbReference>
<comment type="similarity">
    <text evidence="1">Belongs to the protein-tyrosine phosphatase family.</text>
</comment>
<dbReference type="PROSITE" id="PS50056">
    <property type="entry name" value="TYR_PHOSPHATASE_2"/>
    <property type="match status" value="1"/>
</dbReference>
<dbReference type="Gene3D" id="3.90.190.10">
    <property type="entry name" value="Protein tyrosine phosphatase superfamily"/>
    <property type="match status" value="1"/>
</dbReference>
<feature type="domain" description="Tyrosine specific protein phosphatases" evidence="2">
    <location>
        <begin position="118"/>
        <end position="153"/>
    </location>
</feature>
<organism evidence="3 4">
    <name type="scientific">Brochothrix thermosphacta</name>
    <name type="common">Microbacterium thermosphactum</name>
    <dbReference type="NCBI Taxonomy" id="2756"/>
    <lineage>
        <taxon>Bacteria</taxon>
        <taxon>Bacillati</taxon>
        <taxon>Bacillota</taxon>
        <taxon>Bacilli</taxon>
        <taxon>Bacillales</taxon>
        <taxon>Listeriaceae</taxon>
        <taxon>Brochothrix</taxon>
    </lineage>
</organism>
<dbReference type="InterPro" id="IPR000387">
    <property type="entry name" value="Tyr_Pase_dom"/>
</dbReference>
<proteinExistence type="inferred from homology"/>
<dbReference type="EMBL" id="CP023483">
    <property type="protein sequence ID" value="ATF25674.1"/>
    <property type="molecule type" value="Genomic_DNA"/>
</dbReference>
<name>A0A1D2L2Z5_BROTH</name>
<dbReference type="AlphaFoldDB" id="A0A1D2L2Z5"/>
<reference evidence="3 4" key="1">
    <citation type="submission" date="2017-09" db="EMBL/GenBank/DDBJ databases">
        <title>Complete Genome Sequences of Two Strains of the Meat Spoilage Bacterium Brochothrix thermosphacta Isolated from Ground Chicken.</title>
        <authorList>
            <person name="Paoli G.C."/>
            <person name="Wijey C."/>
            <person name="Chen C.-Y."/>
            <person name="Nguyen L."/>
            <person name="Yan X."/>
            <person name="Irwin P.L."/>
        </authorList>
    </citation>
    <scope>NUCLEOTIDE SEQUENCE [LARGE SCALE GENOMIC DNA]</scope>
    <source>
        <strain evidence="3 4">BI</strain>
    </source>
</reference>